<dbReference type="EMBL" id="QURN01000018">
    <property type="protein sequence ID" value="RFC64695.1"/>
    <property type="molecule type" value="Genomic_DNA"/>
</dbReference>
<organism evidence="3 4">
    <name type="scientific">Mesorhizobium denitrificans</name>
    <dbReference type="NCBI Taxonomy" id="2294114"/>
    <lineage>
        <taxon>Bacteria</taxon>
        <taxon>Pseudomonadati</taxon>
        <taxon>Pseudomonadota</taxon>
        <taxon>Alphaproteobacteria</taxon>
        <taxon>Hyphomicrobiales</taxon>
        <taxon>Phyllobacteriaceae</taxon>
        <taxon>Mesorhizobium</taxon>
    </lineage>
</organism>
<protein>
    <submittedName>
        <fullName evidence="3">Universal stress protein</fullName>
    </submittedName>
</protein>
<evidence type="ECO:0000256" key="1">
    <source>
        <dbReference type="ARBA" id="ARBA00008791"/>
    </source>
</evidence>
<sequence length="280" mass="30401">MHAGSRFRSLLVGITADEDPAQAPALVYATELASNYQSKLTVYVAAPPLMQPFPLTLGSSSIWIAQETERIEDMSQKVIQTIHRLLSDRGVNAGIEHAHSPFDGRFQRLIDLARFHDLTVLNAAKSSGGWGRPAIEHAIFDTGRPVMVTPHGREKLRNVAIAWDGSARAARAVRDCLDVLLNADQVAIATVLDTKGSDGLKSADGLVDYLALYGIKASISVIANPPGDDEGQPLREFLMKEGFELLVMGAFVHSRLRQAVLGGMTRSLLDECPVPVMMAY</sequence>
<gene>
    <name evidence="3" type="ORF">DY251_18970</name>
</gene>
<evidence type="ECO:0000259" key="2">
    <source>
        <dbReference type="Pfam" id="PF00582"/>
    </source>
</evidence>
<dbReference type="CDD" id="cd00293">
    <property type="entry name" value="USP-like"/>
    <property type="match status" value="1"/>
</dbReference>
<name>A0A371X648_9HYPH</name>
<accession>A0A371X648</accession>
<dbReference type="InterPro" id="IPR006015">
    <property type="entry name" value="Universal_stress_UspA"/>
</dbReference>
<dbReference type="AlphaFoldDB" id="A0A371X648"/>
<evidence type="ECO:0000313" key="3">
    <source>
        <dbReference type="EMBL" id="RFC64695.1"/>
    </source>
</evidence>
<dbReference type="Gene3D" id="3.40.50.12370">
    <property type="match status" value="1"/>
</dbReference>
<keyword evidence="4" id="KW-1185">Reference proteome</keyword>
<dbReference type="PRINTS" id="PR01438">
    <property type="entry name" value="UNVRSLSTRESS"/>
</dbReference>
<comment type="similarity">
    <text evidence="1">Belongs to the universal stress protein A family.</text>
</comment>
<dbReference type="RefSeq" id="WP_116625484.1">
    <property type="nucleotide sequence ID" value="NZ_QURN01000018.1"/>
</dbReference>
<proteinExistence type="inferred from homology"/>
<reference evidence="4" key="1">
    <citation type="submission" date="2018-08" db="EMBL/GenBank/DDBJ databases">
        <authorList>
            <person name="Im W.T."/>
        </authorList>
    </citation>
    <scope>NUCLEOTIDE SEQUENCE [LARGE SCALE GENOMIC DNA]</scope>
    <source>
        <strain evidence="4">LA-28</strain>
    </source>
</reference>
<dbReference type="Proteomes" id="UP000262379">
    <property type="component" value="Unassembled WGS sequence"/>
</dbReference>
<comment type="caution">
    <text evidence="3">The sequence shown here is derived from an EMBL/GenBank/DDBJ whole genome shotgun (WGS) entry which is preliminary data.</text>
</comment>
<dbReference type="Pfam" id="PF00582">
    <property type="entry name" value="Usp"/>
    <property type="match status" value="1"/>
</dbReference>
<evidence type="ECO:0000313" key="4">
    <source>
        <dbReference type="Proteomes" id="UP000262379"/>
    </source>
</evidence>
<dbReference type="InterPro" id="IPR006016">
    <property type="entry name" value="UspA"/>
</dbReference>
<feature type="domain" description="UspA" evidence="2">
    <location>
        <begin position="157"/>
        <end position="278"/>
    </location>
</feature>
<dbReference type="SUPFAM" id="SSF52402">
    <property type="entry name" value="Adenine nucleotide alpha hydrolases-like"/>
    <property type="match status" value="2"/>
</dbReference>